<name>A0A2I0VK68_9ASPA</name>
<keyword evidence="2" id="KW-1185">Reference proteome</keyword>
<dbReference type="Proteomes" id="UP000233837">
    <property type="component" value="Unassembled WGS sequence"/>
</dbReference>
<dbReference type="Pfam" id="PF11152">
    <property type="entry name" value="CCB2_CCB4"/>
    <property type="match status" value="1"/>
</dbReference>
<organism evidence="1 2">
    <name type="scientific">Dendrobium catenatum</name>
    <dbReference type="NCBI Taxonomy" id="906689"/>
    <lineage>
        <taxon>Eukaryota</taxon>
        <taxon>Viridiplantae</taxon>
        <taxon>Streptophyta</taxon>
        <taxon>Embryophyta</taxon>
        <taxon>Tracheophyta</taxon>
        <taxon>Spermatophyta</taxon>
        <taxon>Magnoliopsida</taxon>
        <taxon>Liliopsida</taxon>
        <taxon>Asparagales</taxon>
        <taxon>Orchidaceae</taxon>
        <taxon>Epidendroideae</taxon>
        <taxon>Malaxideae</taxon>
        <taxon>Dendrobiinae</taxon>
        <taxon>Dendrobium</taxon>
    </lineage>
</organism>
<dbReference type="InterPro" id="IPR044970">
    <property type="entry name" value="CCB2"/>
</dbReference>
<protein>
    <recommendedName>
        <fullName evidence="3">Protein COFACTOR ASSEMBLY OF COMPLEX C SUBUNIT B CCB2, chloroplastic</fullName>
    </recommendedName>
</protein>
<evidence type="ECO:0000313" key="1">
    <source>
        <dbReference type="EMBL" id="PKU63804.1"/>
    </source>
</evidence>
<dbReference type="STRING" id="906689.A0A2I0VK68"/>
<reference evidence="1 2" key="2">
    <citation type="journal article" date="2017" name="Nature">
        <title>The Apostasia genome and the evolution of orchids.</title>
        <authorList>
            <person name="Zhang G.Q."/>
            <person name="Liu K.W."/>
            <person name="Li Z."/>
            <person name="Lohaus R."/>
            <person name="Hsiao Y.Y."/>
            <person name="Niu S.C."/>
            <person name="Wang J.Y."/>
            <person name="Lin Y.C."/>
            <person name="Xu Q."/>
            <person name="Chen L.J."/>
            <person name="Yoshida K."/>
            <person name="Fujiwara S."/>
            <person name="Wang Z.W."/>
            <person name="Zhang Y.Q."/>
            <person name="Mitsuda N."/>
            <person name="Wang M."/>
            <person name="Liu G.H."/>
            <person name="Pecoraro L."/>
            <person name="Huang H.X."/>
            <person name="Xiao X.J."/>
            <person name="Lin M."/>
            <person name="Wu X.Y."/>
            <person name="Wu W.L."/>
            <person name="Chen Y.Y."/>
            <person name="Chang S.B."/>
            <person name="Sakamoto S."/>
            <person name="Ohme-Takagi M."/>
            <person name="Yagi M."/>
            <person name="Zeng S.J."/>
            <person name="Shen C.Y."/>
            <person name="Yeh C.M."/>
            <person name="Luo Y.B."/>
            <person name="Tsai W.C."/>
            <person name="Van de Peer Y."/>
            <person name="Liu Z.J."/>
        </authorList>
    </citation>
    <scope>NUCLEOTIDE SEQUENCE [LARGE SCALE GENOMIC DNA]</scope>
    <source>
        <tissue evidence="1">The whole plant</tissue>
    </source>
</reference>
<dbReference type="EMBL" id="KZ503460">
    <property type="protein sequence ID" value="PKU63804.1"/>
    <property type="molecule type" value="Genomic_DNA"/>
</dbReference>
<dbReference type="AlphaFoldDB" id="A0A2I0VK68"/>
<accession>A0A2I0VK68</accession>
<dbReference type="PANTHER" id="PTHR36403:SF1">
    <property type="entry name" value="PROTEIN COFACTOR ASSEMBLY OF COMPLEX C SUBUNIT B CCB2, CHLOROPLASTIC"/>
    <property type="match status" value="1"/>
</dbReference>
<dbReference type="InterPro" id="IPR021325">
    <property type="entry name" value="CCB2/CCB4"/>
</dbReference>
<dbReference type="GO" id="GO:0010190">
    <property type="term" value="P:cytochrome b6f complex assembly"/>
    <property type="evidence" value="ECO:0007669"/>
    <property type="project" value="InterPro"/>
</dbReference>
<reference evidence="1 2" key="1">
    <citation type="journal article" date="2016" name="Sci. Rep.">
        <title>The Dendrobium catenatum Lindl. genome sequence provides insights into polysaccharide synthase, floral development and adaptive evolution.</title>
        <authorList>
            <person name="Zhang G.Q."/>
            <person name="Xu Q."/>
            <person name="Bian C."/>
            <person name="Tsai W.C."/>
            <person name="Yeh C.M."/>
            <person name="Liu K.W."/>
            <person name="Yoshida K."/>
            <person name="Zhang L.S."/>
            <person name="Chang S.B."/>
            <person name="Chen F."/>
            <person name="Shi Y."/>
            <person name="Su Y.Y."/>
            <person name="Zhang Y.Q."/>
            <person name="Chen L.J."/>
            <person name="Yin Y."/>
            <person name="Lin M."/>
            <person name="Huang H."/>
            <person name="Deng H."/>
            <person name="Wang Z.W."/>
            <person name="Zhu S.L."/>
            <person name="Zhao X."/>
            <person name="Deng C."/>
            <person name="Niu S.C."/>
            <person name="Huang J."/>
            <person name="Wang M."/>
            <person name="Liu G.H."/>
            <person name="Yang H.J."/>
            <person name="Xiao X.J."/>
            <person name="Hsiao Y.Y."/>
            <person name="Wu W.L."/>
            <person name="Chen Y.Y."/>
            <person name="Mitsuda N."/>
            <person name="Ohme-Takagi M."/>
            <person name="Luo Y.B."/>
            <person name="Van de Peer Y."/>
            <person name="Liu Z.J."/>
        </authorList>
    </citation>
    <scope>NUCLEOTIDE SEQUENCE [LARGE SCALE GENOMIC DNA]</scope>
    <source>
        <tissue evidence="1">The whole plant</tissue>
    </source>
</reference>
<evidence type="ECO:0000313" key="2">
    <source>
        <dbReference type="Proteomes" id="UP000233837"/>
    </source>
</evidence>
<proteinExistence type="predicted"/>
<gene>
    <name evidence="1" type="ORF">MA16_Dca010722</name>
</gene>
<sequence>MLCSCHQALTGSVPSPARVSSNSHLFEPTTLFWRSSLLHRGGTRVHCRRFSVFAVQERNLQGDQQLRLSVLRFTLGIPGLDESYLPRWIGVAFGSLILLNHFISSSPAPAQLRSEALGLCLSVFSTTLPYIGKFLKGENPVDRSNLPEGNQQIFIMSENLLDSQREDLAWASYVLLRNTNSMSVLIVLQDASCVRGYWNMPEGISKDQILECLTKKFEEVGFLDLKDTLYFPQRPVSAGSELRQMLPRGTFSLLVQPVFGDSCALVDSRTNIEGFVLLASSANYAYSDKDTAWIRTISNKFKGFKHGSSNRTKLHPPL</sequence>
<dbReference type="PANTHER" id="PTHR36403">
    <property type="entry name" value="PROTEIN COFACTOR ASSEMBLY OF COMPLEX C SUBUNIT B CCB2, CHLOROPLASTIC"/>
    <property type="match status" value="1"/>
</dbReference>
<evidence type="ECO:0008006" key="3">
    <source>
        <dbReference type="Google" id="ProtNLM"/>
    </source>
</evidence>